<geneLocation type="plasmid" evidence="1 2">
    <name>pI</name>
</geneLocation>
<reference evidence="1 2" key="1">
    <citation type="submission" date="2019-08" db="EMBL/GenBank/DDBJ databases">
        <authorList>
            <person name="Herpell B J."/>
        </authorList>
    </citation>
    <scope>NUCLEOTIDE SEQUENCE [LARGE SCALE GENOMIC DNA]</scope>
    <source>
        <strain evidence="2">Msb3</strain>
        <plasmid evidence="1 2">pI</plasmid>
    </source>
</reference>
<proteinExistence type="predicted"/>
<evidence type="ECO:0000313" key="2">
    <source>
        <dbReference type="Proteomes" id="UP000325811"/>
    </source>
</evidence>
<sequence>MPASVAAALPNDAVTYIEHGPYGAGAATLQPANGGLYVYSTNPSVDGRGNVRYMIGKPPRQNYDLFSAKEEEALYQMRADQISAIESARTRARMKRTRFHAQPKLNWPKVVVVGDRTCVPQLKFAEASDWKEHLVCWNAGAAHVE</sequence>
<name>A0A5Q4YWP3_9BURK</name>
<dbReference type="KEGG" id="pdio:PDMSB3_0096.2"/>
<dbReference type="Proteomes" id="UP000325811">
    <property type="component" value="Plasmid pI"/>
</dbReference>
<accession>A0A5Q4YWP3</accession>
<protein>
    <submittedName>
        <fullName evidence="1">Uncharacterized protein</fullName>
    </submittedName>
</protein>
<dbReference type="EMBL" id="LR699555">
    <property type="protein sequence ID" value="VVD30932.1"/>
    <property type="molecule type" value="Genomic_DNA"/>
</dbReference>
<organism evidence="1 2">
    <name type="scientific">Paraburkholderia dioscoreae</name>
    <dbReference type="NCBI Taxonomy" id="2604047"/>
    <lineage>
        <taxon>Bacteria</taxon>
        <taxon>Pseudomonadati</taxon>
        <taxon>Pseudomonadota</taxon>
        <taxon>Betaproteobacteria</taxon>
        <taxon>Burkholderiales</taxon>
        <taxon>Burkholderiaceae</taxon>
        <taxon>Paraburkholderia</taxon>
    </lineage>
</organism>
<keyword evidence="1" id="KW-0614">Plasmid</keyword>
<keyword evidence="2" id="KW-1185">Reference proteome</keyword>
<dbReference type="AlphaFoldDB" id="A0A5Q4YWP3"/>
<evidence type="ECO:0000313" key="1">
    <source>
        <dbReference type="EMBL" id="VVD30932.1"/>
    </source>
</evidence>
<gene>
    <name evidence="1" type="ORF">PDMSB3_0096</name>
</gene>